<evidence type="ECO:0000313" key="1">
    <source>
        <dbReference type="EMBL" id="KAL2785177.1"/>
    </source>
</evidence>
<proteinExistence type="predicted"/>
<comment type="caution">
    <text evidence="1">The sequence shown here is derived from an EMBL/GenBank/DDBJ whole genome shotgun (WGS) entry which is preliminary data.</text>
</comment>
<evidence type="ECO:0000313" key="2">
    <source>
        <dbReference type="Proteomes" id="UP001610563"/>
    </source>
</evidence>
<organism evidence="1 2">
    <name type="scientific">Aspergillus keveii</name>
    <dbReference type="NCBI Taxonomy" id="714993"/>
    <lineage>
        <taxon>Eukaryota</taxon>
        <taxon>Fungi</taxon>
        <taxon>Dikarya</taxon>
        <taxon>Ascomycota</taxon>
        <taxon>Pezizomycotina</taxon>
        <taxon>Eurotiomycetes</taxon>
        <taxon>Eurotiomycetidae</taxon>
        <taxon>Eurotiales</taxon>
        <taxon>Aspergillaceae</taxon>
        <taxon>Aspergillus</taxon>
        <taxon>Aspergillus subgen. Nidulantes</taxon>
    </lineage>
</organism>
<reference evidence="1 2" key="1">
    <citation type="submission" date="2024-07" db="EMBL/GenBank/DDBJ databases">
        <title>Section-level genome sequencing and comparative genomics of Aspergillus sections Usti and Cavernicolus.</title>
        <authorList>
            <consortium name="Lawrence Berkeley National Laboratory"/>
            <person name="Nybo J.L."/>
            <person name="Vesth T.C."/>
            <person name="Theobald S."/>
            <person name="Frisvad J.C."/>
            <person name="Larsen T.O."/>
            <person name="Kjaerboelling I."/>
            <person name="Rothschild-Mancinelli K."/>
            <person name="Lyhne E.K."/>
            <person name="Kogle M.E."/>
            <person name="Barry K."/>
            <person name="Clum A."/>
            <person name="Na H."/>
            <person name="Ledsgaard L."/>
            <person name="Lin J."/>
            <person name="Lipzen A."/>
            <person name="Kuo A."/>
            <person name="Riley R."/>
            <person name="Mondo S."/>
            <person name="Labutti K."/>
            <person name="Haridas S."/>
            <person name="Pangalinan J."/>
            <person name="Salamov A.A."/>
            <person name="Simmons B.A."/>
            <person name="Magnuson J.K."/>
            <person name="Chen J."/>
            <person name="Drula E."/>
            <person name="Henrissat B."/>
            <person name="Wiebenga A."/>
            <person name="Lubbers R.J."/>
            <person name="Gomes A.C."/>
            <person name="Makela M.R."/>
            <person name="Stajich J."/>
            <person name="Grigoriev I.V."/>
            <person name="Mortensen U.H."/>
            <person name="De Vries R.P."/>
            <person name="Baker S.E."/>
            <person name="Andersen M.R."/>
        </authorList>
    </citation>
    <scope>NUCLEOTIDE SEQUENCE [LARGE SCALE GENOMIC DNA]</scope>
    <source>
        <strain evidence="1 2">CBS 209.92</strain>
    </source>
</reference>
<sequence length="150" mass="17048">MEESCSVIEAHGVPIHPDIIAALNVGREKDIGTLVSESWKAQQEMAHGLLVSHRSDHGWLMTYGALNVFIDDLGLLFAEAPYANLSVKTIVSKLTPRDQRHQFGGKYEDYHNRFQWSRFHRHMGPDDLSAVFAGLNDKVEGLDLRRFQFE</sequence>
<gene>
    <name evidence="1" type="ORF">BJX66DRAFT_343350</name>
</gene>
<dbReference type="EMBL" id="JBFTWV010000153">
    <property type="protein sequence ID" value="KAL2785177.1"/>
    <property type="molecule type" value="Genomic_DNA"/>
</dbReference>
<dbReference type="Proteomes" id="UP001610563">
    <property type="component" value="Unassembled WGS sequence"/>
</dbReference>
<accession>A0ABR4FPN4</accession>
<name>A0ABR4FPN4_9EURO</name>
<protein>
    <submittedName>
        <fullName evidence="1">Uncharacterized protein</fullName>
    </submittedName>
</protein>
<keyword evidence="2" id="KW-1185">Reference proteome</keyword>